<name>A0A0G0PYW2_9BACT</name>
<evidence type="ECO:0000313" key="3">
    <source>
        <dbReference type="EMBL" id="KKR33093.1"/>
    </source>
</evidence>
<evidence type="ECO:0000313" key="4">
    <source>
        <dbReference type="Proteomes" id="UP000034137"/>
    </source>
</evidence>
<sequence length="264" mass="30575">MYDIIPLVLILISLLVIIIVAAKKFPALANLDVHNIPAEKEARFKEQIVSNRLKRSILKWNSKMLRLLRPVFHFANEFFKNQYAKLHELKEGYNADPNITPEEMDKKIEQLLKNAEELTRQDELAVAEKKLIEVIGLDSKNIEAFKQLAHLYFDRKDYEEAKQTFEHILKLEEDVDGMEGIKTGETYYNLSLIGEESGSLEEGMNNIKKALKIESNNPRYLDTMLRISIIIKDKISALDAYDRLKKVNPDNQKLEEFKAQIGEL</sequence>
<dbReference type="PROSITE" id="PS50005">
    <property type="entry name" value="TPR"/>
    <property type="match status" value="2"/>
</dbReference>
<dbReference type="Proteomes" id="UP000034137">
    <property type="component" value="Unassembled WGS sequence"/>
</dbReference>
<gene>
    <name evidence="3" type="ORF">UT64_C0015G0005</name>
</gene>
<feature type="coiled-coil region" evidence="2">
    <location>
        <begin position="101"/>
        <end position="128"/>
    </location>
</feature>
<dbReference type="EMBL" id="LBXO01000015">
    <property type="protein sequence ID" value="KKR33093.1"/>
    <property type="molecule type" value="Genomic_DNA"/>
</dbReference>
<dbReference type="AlphaFoldDB" id="A0A0G0PYW2"/>
<protein>
    <submittedName>
        <fullName evidence="3">Uncharacterized protein</fullName>
    </submittedName>
</protein>
<evidence type="ECO:0000256" key="2">
    <source>
        <dbReference type="SAM" id="Coils"/>
    </source>
</evidence>
<reference evidence="3 4" key="1">
    <citation type="journal article" date="2015" name="Nature">
        <title>rRNA introns, odd ribosomes, and small enigmatic genomes across a large radiation of phyla.</title>
        <authorList>
            <person name="Brown C.T."/>
            <person name="Hug L.A."/>
            <person name="Thomas B.C."/>
            <person name="Sharon I."/>
            <person name="Castelle C.J."/>
            <person name="Singh A."/>
            <person name="Wilkins M.J."/>
            <person name="Williams K.H."/>
            <person name="Banfield J.F."/>
        </authorList>
    </citation>
    <scope>NUCLEOTIDE SEQUENCE [LARGE SCALE GENOMIC DNA]</scope>
</reference>
<evidence type="ECO:0000256" key="1">
    <source>
        <dbReference type="PROSITE-ProRule" id="PRU00339"/>
    </source>
</evidence>
<dbReference type="InterPro" id="IPR019734">
    <property type="entry name" value="TPR_rpt"/>
</dbReference>
<organism evidence="3 4">
    <name type="scientific">Candidatus Falkowbacteria bacterium GW2011_GWF2_39_8</name>
    <dbReference type="NCBI Taxonomy" id="1618642"/>
    <lineage>
        <taxon>Bacteria</taxon>
        <taxon>Candidatus Falkowiibacteriota</taxon>
    </lineage>
</organism>
<feature type="repeat" description="TPR" evidence="1">
    <location>
        <begin position="184"/>
        <end position="217"/>
    </location>
</feature>
<keyword evidence="1" id="KW-0802">TPR repeat</keyword>
<dbReference type="Pfam" id="PF13181">
    <property type="entry name" value="TPR_8"/>
    <property type="match status" value="2"/>
</dbReference>
<dbReference type="Gene3D" id="1.25.40.10">
    <property type="entry name" value="Tetratricopeptide repeat domain"/>
    <property type="match status" value="2"/>
</dbReference>
<feature type="repeat" description="TPR" evidence="1">
    <location>
        <begin position="142"/>
        <end position="175"/>
    </location>
</feature>
<dbReference type="InterPro" id="IPR011990">
    <property type="entry name" value="TPR-like_helical_dom_sf"/>
</dbReference>
<proteinExistence type="predicted"/>
<accession>A0A0G0PYW2</accession>
<keyword evidence="2" id="KW-0175">Coiled coil</keyword>
<dbReference type="SUPFAM" id="SSF48452">
    <property type="entry name" value="TPR-like"/>
    <property type="match status" value="1"/>
</dbReference>
<comment type="caution">
    <text evidence="3">The sequence shown here is derived from an EMBL/GenBank/DDBJ whole genome shotgun (WGS) entry which is preliminary data.</text>
</comment>
<dbReference type="SMART" id="SM00028">
    <property type="entry name" value="TPR"/>
    <property type="match status" value="2"/>
</dbReference>